<reference evidence="1 2" key="1">
    <citation type="journal article" date="2019" name="Appl. Environ. Microbiol.">
        <title>Population genetics and characterization of Campylobacter jejuni isolates in western jackdaws and game birds in Finland.</title>
        <authorList>
            <person name="Kovanen S."/>
            <person name="Rossi M."/>
            <person name="Pohja-Mykra M."/>
            <person name="Nieminen T."/>
            <person name="Raunio-Saarnisto M."/>
            <person name="Sauvala M."/>
            <person name="Fredriksson-Ahomaa M."/>
            <person name="Hanninen M.L."/>
            <person name="Kivisto R."/>
        </authorList>
    </citation>
    <scope>NUCLEOTIDE SEQUENCE [LARGE SCALE GENOMIC DNA]</scope>
    <source>
        <strain evidence="1 2">CB313</strain>
    </source>
</reference>
<protein>
    <submittedName>
        <fullName evidence="1">Uncharacterized protein</fullName>
    </submittedName>
</protein>
<gene>
    <name evidence="1" type="ORF">C3H57_09705</name>
</gene>
<sequence>MNTFQFLSMCESCTVLDKDSTPKLTKVGIVSGKTTLKYSDIKSFRKSYKGLVISASNGNYLIQKDYDEIYSKLIQEDNNKLLGG</sequence>
<dbReference type="EMBL" id="PRBV01000024">
    <property type="protein sequence ID" value="RTJ77996.1"/>
    <property type="molecule type" value="Genomic_DNA"/>
</dbReference>
<evidence type="ECO:0000313" key="2">
    <source>
        <dbReference type="Proteomes" id="UP000288507"/>
    </source>
</evidence>
<organism evidence="1 2">
    <name type="scientific">Campylobacter jejuni</name>
    <dbReference type="NCBI Taxonomy" id="197"/>
    <lineage>
        <taxon>Bacteria</taxon>
        <taxon>Pseudomonadati</taxon>
        <taxon>Campylobacterota</taxon>
        <taxon>Epsilonproteobacteria</taxon>
        <taxon>Campylobacterales</taxon>
        <taxon>Campylobacteraceae</taxon>
        <taxon>Campylobacter</taxon>
    </lineage>
</organism>
<name>A0A431E992_CAMJU</name>
<proteinExistence type="predicted"/>
<dbReference type="AlphaFoldDB" id="A0A431E992"/>
<dbReference type="Proteomes" id="UP000288507">
    <property type="component" value="Unassembled WGS sequence"/>
</dbReference>
<comment type="caution">
    <text evidence="1">The sequence shown here is derived from an EMBL/GenBank/DDBJ whole genome shotgun (WGS) entry which is preliminary data.</text>
</comment>
<evidence type="ECO:0000313" key="1">
    <source>
        <dbReference type="EMBL" id="RTJ77996.1"/>
    </source>
</evidence>
<accession>A0A431E992</accession>
<dbReference type="RefSeq" id="WP_126232547.1">
    <property type="nucleotide sequence ID" value="NZ_PRBV01000024.1"/>
</dbReference>